<evidence type="ECO:0000313" key="1">
    <source>
        <dbReference type="EMBL" id="EGQ21713.1"/>
    </source>
</evidence>
<proteinExistence type="predicted"/>
<organism evidence="1 2">
    <name type="scientific">Prevotella pallens ATCC 700821</name>
    <dbReference type="NCBI Taxonomy" id="997353"/>
    <lineage>
        <taxon>Bacteria</taxon>
        <taxon>Pseudomonadati</taxon>
        <taxon>Bacteroidota</taxon>
        <taxon>Bacteroidia</taxon>
        <taxon>Bacteroidales</taxon>
        <taxon>Prevotellaceae</taxon>
        <taxon>Prevotella</taxon>
    </lineage>
</organism>
<sequence>MSFVARKCFCSCDGAKLQLNLALSKQKVGSSMGSFMDSI</sequence>
<comment type="caution">
    <text evidence="1">The sequence shown here is derived from an EMBL/GenBank/DDBJ whole genome shotgun (WGS) entry which is preliminary data.</text>
</comment>
<dbReference type="AlphaFoldDB" id="F9DFE3"/>
<accession>F9DFE3</accession>
<reference evidence="1 2" key="1">
    <citation type="submission" date="2011-04" db="EMBL/GenBank/DDBJ databases">
        <authorList>
            <person name="Muzny D."/>
            <person name="Qin X."/>
            <person name="Deng J."/>
            <person name="Jiang H."/>
            <person name="Liu Y."/>
            <person name="Qu J."/>
            <person name="Song X.-Z."/>
            <person name="Zhang L."/>
            <person name="Thornton R."/>
            <person name="Coyle M."/>
            <person name="Francisco L."/>
            <person name="Jackson L."/>
            <person name="Javaid M."/>
            <person name="Korchina V."/>
            <person name="Kovar C."/>
            <person name="Mata R."/>
            <person name="Mathew T."/>
            <person name="Ngo R."/>
            <person name="Nguyen L."/>
            <person name="Nguyen N."/>
            <person name="Okwuonu G."/>
            <person name="Ongeri F."/>
            <person name="Pham C."/>
            <person name="Simmons D."/>
            <person name="Wilczek-Boney K."/>
            <person name="Hale W."/>
            <person name="Jakkamsetti A."/>
            <person name="Pham P."/>
            <person name="Ruth R."/>
            <person name="San Lucas F."/>
            <person name="Warren J."/>
            <person name="Zhang J."/>
            <person name="Zhao Z."/>
            <person name="Zhou C."/>
            <person name="Zhu D."/>
            <person name="Lee S."/>
            <person name="Bess C."/>
            <person name="Blankenburg K."/>
            <person name="Forbes L."/>
            <person name="Fu Q."/>
            <person name="Gubbala S."/>
            <person name="Hirani K."/>
            <person name="Jayaseelan J.C."/>
            <person name="Lara F."/>
            <person name="Munidasa M."/>
            <person name="Palculict T."/>
            <person name="Patil S."/>
            <person name="Pu L.-L."/>
            <person name="Saada N."/>
            <person name="Tang L."/>
            <person name="Weissenberger G."/>
            <person name="Zhu Y."/>
            <person name="Hemphill L."/>
            <person name="Shang Y."/>
            <person name="Youmans B."/>
            <person name="Ayvaz T."/>
            <person name="Ross M."/>
            <person name="Santibanez J."/>
            <person name="Aqrawi P."/>
            <person name="Gross S."/>
            <person name="Joshi V."/>
            <person name="Fowler G."/>
            <person name="Nazareth L."/>
            <person name="Reid J."/>
            <person name="Worley K."/>
            <person name="Petrosino J."/>
            <person name="Highlander S."/>
            <person name="Gibbs R."/>
        </authorList>
    </citation>
    <scope>NUCLEOTIDE SEQUENCE [LARGE SCALE GENOMIC DNA]</scope>
    <source>
        <strain evidence="1 2">ATCC 700821</strain>
    </source>
</reference>
<evidence type="ECO:0000313" key="2">
    <source>
        <dbReference type="Proteomes" id="UP000004123"/>
    </source>
</evidence>
<protein>
    <submittedName>
        <fullName evidence="1">Uncharacterized protein</fullName>
    </submittedName>
</protein>
<dbReference type="HOGENOM" id="CLU_3314812_0_0_10"/>
<gene>
    <name evidence="1" type="ORF">HMPREF9144_0383</name>
</gene>
<dbReference type="Proteomes" id="UP000004123">
    <property type="component" value="Unassembled WGS sequence"/>
</dbReference>
<dbReference type="EMBL" id="AFPY01000016">
    <property type="protein sequence ID" value="EGQ21713.1"/>
    <property type="molecule type" value="Genomic_DNA"/>
</dbReference>
<name>F9DFE3_9BACT</name>